<evidence type="ECO:0000313" key="3">
    <source>
        <dbReference type="Proteomes" id="UP001596058"/>
    </source>
</evidence>
<dbReference type="EMBL" id="JBHSPA010000126">
    <property type="protein sequence ID" value="MFC5835428.1"/>
    <property type="molecule type" value="Genomic_DNA"/>
</dbReference>
<proteinExistence type="predicted"/>
<feature type="domain" description="Right handed beta helix" evidence="1">
    <location>
        <begin position="102"/>
        <end position="274"/>
    </location>
</feature>
<keyword evidence="3" id="KW-1185">Reference proteome</keyword>
<protein>
    <submittedName>
        <fullName evidence="2">Nitrous oxide reductase family maturation protein NosD</fullName>
    </submittedName>
</protein>
<dbReference type="RefSeq" id="WP_379524847.1">
    <property type="nucleotide sequence ID" value="NZ_JBHSPA010000126.1"/>
</dbReference>
<dbReference type="Proteomes" id="UP001596058">
    <property type="component" value="Unassembled WGS sequence"/>
</dbReference>
<sequence length="337" mass="34097">MMSEVFVRPGEPVQEVLDAAGAGATVRLAEGEFPGSLWIKHPGVSLIGAGPGRTVLVPGGSAPPGIPPLHEAGEDVLSGISVHEVAGVTVRGLSLRGFSGAGVYAHTVTDVVLDDLEALDNAIWGLYVRESTGCEVTSCRASGSQYAGVALSFCGQADAFVADNETSGNAFGIFIDNSSKARLVRNTCHGNAAGILAVNQTYEGEPEGGVTDCLIADNDLYGNGLASGSTPGGLGEAGPPISGVGLALIGGQRVALVGNHVHDNHPSGPSVMGSAFVVASSKEWGGDDAFGNHVLWNRVIGNTPFDFQIGGDPAAHTFEANLAGAGEPPHLAGWSGP</sequence>
<dbReference type="Pfam" id="PF13229">
    <property type="entry name" value="Beta_helix"/>
    <property type="match status" value="1"/>
</dbReference>
<dbReference type="InterPro" id="IPR011050">
    <property type="entry name" value="Pectin_lyase_fold/virulence"/>
</dbReference>
<evidence type="ECO:0000313" key="2">
    <source>
        <dbReference type="EMBL" id="MFC5835428.1"/>
    </source>
</evidence>
<dbReference type="SMART" id="SM00710">
    <property type="entry name" value="PbH1"/>
    <property type="match status" value="6"/>
</dbReference>
<dbReference type="Gene3D" id="2.160.20.10">
    <property type="entry name" value="Single-stranded right-handed beta-helix, Pectin lyase-like"/>
    <property type="match status" value="1"/>
</dbReference>
<organism evidence="2 3">
    <name type="scientific">Nonomuraea insulae</name>
    <dbReference type="NCBI Taxonomy" id="1616787"/>
    <lineage>
        <taxon>Bacteria</taxon>
        <taxon>Bacillati</taxon>
        <taxon>Actinomycetota</taxon>
        <taxon>Actinomycetes</taxon>
        <taxon>Streptosporangiales</taxon>
        <taxon>Streptosporangiaceae</taxon>
        <taxon>Nonomuraea</taxon>
    </lineage>
</organism>
<comment type="caution">
    <text evidence="2">The sequence shown here is derived from an EMBL/GenBank/DDBJ whole genome shotgun (WGS) entry which is preliminary data.</text>
</comment>
<evidence type="ECO:0000259" key="1">
    <source>
        <dbReference type="Pfam" id="PF13229"/>
    </source>
</evidence>
<dbReference type="InterPro" id="IPR039448">
    <property type="entry name" value="Beta_helix"/>
</dbReference>
<accession>A0ABW1DF33</accession>
<dbReference type="SUPFAM" id="SSF51126">
    <property type="entry name" value="Pectin lyase-like"/>
    <property type="match status" value="1"/>
</dbReference>
<dbReference type="InterPro" id="IPR012334">
    <property type="entry name" value="Pectin_lyas_fold"/>
</dbReference>
<name>A0ABW1DF33_9ACTN</name>
<dbReference type="InterPro" id="IPR006626">
    <property type="entry name" value="PbH1"/>
</dbReference>
<reference evidence="3" key="1">
    <citation type="journal article" date="2019" name="Int. J. Syst. Evol. Microbiol.">
        <title>The Global Catalogue of Microorganisms (GCM) 10K type strain sequencing project: providing services to taxonomists for standard genome sequencing and annotation.</title>
        <authorList>
            <consortium name="The Broad Institute Genomics Platform"/>
            <consortium name="The Broad Institute Genome Sequencing Center for Infectious Disease"/>
            <person name="Wu L."/>
            <person name="Ma J."/>
        </authorList>
    </citation>
    <scope>NUCLEOTIDE SEQUENCE [LARGE SCALE GENOMIC DNA]</scope>
    <source>
        <strain evidence="3">CCUG 53903</strain>
    </source>
</reference>
<gene>
    <name evidence="2" type="ORF">ACFPZ3_67405</name>
</gene>